<dbReference type="EMBL" id="CYZH01000019">
    <property type="protein sequence ID" value="CUO89022.1"/>
    <property type="molecule type" value="Genomic_DNA"/>
</dbReference>
<accession>A0A174INV1</accession>
<evidence type="ECO:0000313" key="6">
    <source>
        <dbReference type="Proteomes" id="UP000421791"/>
    </source>
</evidence>
<feature type="domain" description="DUF2007" evidence="1">
    <location>
        <begin position="11"/>
        <end position="70"/>
    </location>
</feature>
<dbReference type="GeneID" id="92987909"/>
<keyword evidence="7" id="KW-1185">Reference proteome</keyword>
<reference evidence="2 5" key="1">
    <citation type="submission" date="2015-09" db="EMBL/GenBank/DDBJ databases">
        <authorList>
            <consortium name="Pathogen Informatics"/>
        </authorList>
    </citation>
    <scope>NUCLEOTIDE SEQUENCE [LARGE SCALE GENOMIC DNA]</scope>
    <source>
        <strain evidence="2 5">2789STDY5608840</strain>
    </source>
</reference>
<dbReference type="InterPro" id="IPR018551">
    <property type="entry name" value="DUF2007"/>
</dbReference>
<dbReference type="NCBIfam" id="NF040569">
    <property type="entry name" value="DUF2007_rel"/>
    <property type="match status" value="1"/>
</dbReference>
<evidence type="ECO:0000313" key="2">
    <source>
        <dbReference type="EMBL" id="CUO89022.1"/>
    </source>
</evidence>
<dbReference type="RefSeq" id="WP_007754954.1">
    <property type="nucleotide sequence ID" value="NZ_CABIXA010000019.1"/>
</dbReference>
<evidence type="ECO:0000313" key="3">
    <source>
        <dbReference type="EMBL" id="KAA5229263.1"/>
    </source>
</evidence>
<dbReference type="STRING" id="338188.ERS852397_03034"/>
<dbReference type="InterPro" id="IPR011322">
    <property type="entry name" value="N-reg_PII-like_a/b"/>
</dbReference>
<sequence>MKEKDYSKSIEVFSGSPWEAEIIKGLLESNDIRCVVKDGIMGTLAPYIAPAVSILVTEEEYEAATELIRARDEKDSD</sequence>
<dbReference type="Proteomes" id="UP000095517">
    <property type="component" value="Unassembled WGS sequence"/>
</dbReference>
<dbReference type="Proteomes" id="UP000421791">
    <property type="component" value="Unassembled WGS sequence"/>
</dbReference>
<dbReference type="Pfam" id="PF09413">
    <property type="entry name" value="DUF2007"/>
    <property type="match status" value="1"/>
</dbReference>
<proteinExistence type="predicted"/>
<dbReference type="AlphaFoldDB" id="A0A174INV1"/>
<dbReference type="Proteomes" id="UP000440198">
    <property type="component" value="Unassembled WGS sequence"/>
</dbReference>
<organism evidence="2 5">
    <name type="scientific">Bacteroides finegoldii</name>
    <dbReference type="NCBI Taxonomy" id="338188"/>
    <lineage>
        <taxon>Bacteria</taxon>
        <taxon>Pseudomonadati</taxon>
        <taxon>Bacteroidota</taxon>
        <taxon>Bacteroidia</taxon>
        <taxon>Bacteroidales</taxon>
        <taxon>Bacteroidaceae</taxon>
        <taxon>Bacteroides</taxon>
    </lineage>
</organism>
<evidence type="ECO:0000259" key="1">
    <source>
        <dbReference type="Pfam" id="PF09413"/>
    </source>
</evidence>
<dbReference type="EMBL" id="VWAG01000023">
    <property type="protein sequence ID" value="KAA5255995.1"/>
    <property type="molecule type" value="Genomic_DNA"/>
</dbReference>
<evidence type="ECO:0000313" key="7">
    <source>
        <dbReference type="Proteomes" id="UP000440198"/>
    </source>
</evidence>
<dbReference type="SUPFAM" id="SSF54913">
    <property type="entry name" value="GlnB-like"/>
    <property type="match status" value="1"/>
</dbReference>
<gene>
    <name evidence="2" type="ORF">ERS852397_03034</name>
    <name evidence="4" type="ORF">F2Z09_13080</name>
    <name evidence="3" type="ORF">F2Z22_14565</name>
</gene>
<name>A0A174INV1_9BACE</name>
<protein>
    <submittedName>
        <fullName evidence="3">DUF2007 domain-containing protein</fullName>
    </submittedName>
</protein>
<evidence type="ECO:0000313" key="4">
    <source>
        <dbReference type="EMBL" id="KAA5255995.1"/>
    </source>
</evidence>
<dbReference type="Gene3D" id="3.30.70.790">
    <property type="entry name" value="UreE, C-terminal domain"/>
    <property type="match status" value="1"/>
</dbReference>
<dbReference type="EMBL" id="VWAK01000026">
    <property type="protein sequence ID" value="KAA5229263.1"/>
    <property type="molecule type" value="Genomic_DNA"/>
</dbReference>
<evidence type="ECO:0000313" key="5">
    <source>
        <dbReference type="Proteomes" id="UP000095517"/>
    </source>
</evidence>
<reference evidence="6 7" key="2">
    <citation type="journal article" date="2019" name="Nat. Med.">
        <title>A library of human gut bacterial isolates paired with longitudinal multiomics data enables mechanistic microbiome research.</title>
        <authorList>
            <person name="Poyet M."/>
            <person name="Groussin M."/>
            <person name="Gibbons S.M."/>
            <person name="Avila-Pacheco J."/>
            <person name="Jiang X."/>
            <person name="Kearney S.M."/>
            <person name="Perrotta A.R."/>
            <person name="Berdy B."/>
            <person name="Zhao S."/>
            <person name="Lieberman T.D."/>
            <person name="Swanson P.K."/>
            <person name="Smith M."/>
            <person name="Roesemann S."/>
            <person name="Alexander J.E."/>
            <person name="Rich S.A."/>
            <person name="Livny J."/>
            <person name="Vlamakis H."/>
            <person name="Clish C."/>
            <person name="Bullock K."/>
            <person name="Deik A."/>
            <person name="Scott J."/>
            <person name="Pierce K.A."/>
            <person name="Xavier R.J."/>
            <person name="Alm E.J."/>
        </authorList>
    </citation>
    <scope>NUCLEOTIDE SEQUENCE [LARGE SCALE GENOMIC DNA]</scope>
    <source>
        <strain evidence="4 7">BIOML-A2</strain>
        <strain evidence="3 6">BIOML-A6</strain>
    </source>
</reference>